<evidence type="ECO:0000256" key="1">
    <source>
        <dbReference type="SAM" id="MobiDB-lite"/>
    </source>
</evidence>
<gene>
    <name evidence="2" type="ORF">TRAPUB_7740</name>
</gene>
<organism evidence="2 3">
    <name type="scientific">Trametes pubescens</name>
    <name type="common">White-rot fungus</name>
    <dbReference type="NCBI Taxonomy" id="154538"/>
    <lineage>
        <taxon>Eukaryota</taxon>
        <taxon>Fungi</taxon>
        <taxon>Dikarya</taxon>
        <taxon>Basidiomycota</taxon>
        <taxon>Agaricomycotina</taxon>
        <taxon>Agaricomycetes</taxon>
        <taxon>Polyporales</taxon>
        <taxon>Polyporaceae</taxon>
        <taxon>Trametes</taxon>
    </lineage>
</organism>
<dbReference type="Proteomes" id="UP000184267">
    <property type="component" value="Unassembled WGS sequence"/>
</dbReference>
<evidence type="ECO:0000313" key="2">
    <source>
        <dbReference type="EMBL" id="OJT01833.1"/>
    </source>
</evidence>
<protein>
    <submittedName>
        <fullName evidence="2">Uncharacterized protein</fullName>
    </submittedName>
</protein>
<feature type="region of interest" description="Disordered" evidence="1">
    <location>
        <begin position="209"/>
        <end position="274"/>
    </location>
</feature>
<feature type="compositionally biased region" description="Basic and acidic residues" evidence="1">
    <location>
        <begin position="256"/>
        <end position="274"/>
    </location>
</feature>
<dbReference type="AlphaFoldDB" id="A0A1M2V2L7"/>
<keyword evidence="3" id="KW-1185">Reference proteome</keyword>
<comment type="caution">
    <text evidence="2">The sequence shown here is derived from an EMBL/GenBank/DDBJ whole genome shotgun (WGS) entry which is preliminary data.</text>
</comment>
<feature type="region of interest" description="Disordered" evidence="1">
    <location>
        <begin position="135"/>
        <end position="195"/>
    </location>
</feature>
<reference evidence="2 3" key="1">
    <citation type="submission" date="2016-10" db="EMBL/GenBank/DDBJ databases">
        <title>Genome sequence of the basidiomycete white-rot fungus Trametes pubescens.</title>
        <authorList>
            <person name="Makela M.R."/>
            <person name="Granchi Z."/>
            <person name="Peng M."/>
            <person name="De Vries R.P."/>
            <person name="Grigoriev I."/>
            <person name="Riley R."/>
            <person name="Hilden K."/>
        </authorList>
    </citation>
    <scope>NUCLEOTIDE SEQUENCE [LARGE SCALE GENOMIC DNA]</scope>
    <source>
        <strain evidence="2 3">FBCC735</strain>
    </source>
</reference>
<dbReference type="EMBL" id="MNAD01001721">
    <property type="protein sequence ID" value="OJT01833.1"/>
    <property type="molecule type" value="Genomic_DNA"/>
</dbReference>
<proteinExistence type="predicted"/>
<dbReference type="OrthoDB" id="2808148at2759"/>
<accession>A0A1M2V2L7</accession>
<sequence length="274" mass="29345">MFTTAEHSTVYVPLYVTPLLSIKNPPTPGSQTEMFAVALFPEHPLQVGDAVQLHLLSRPSQSDLNLLETCCQMTATPLGIRGKISGERERSEQEVEFVIKNDDEEAGIRRAFVRASADLRMSATPKPPARKYRLRRAGPRAGQGEKGGQTVDALSVTDGPGQGAGDLGELGASPHVREGRAQTGRPRGLQQAGDRGRWVVYSPMTMEAMTSEQGGGGERAGPRTRAWGAAGSSRDPPKDAPSGRSRRAGDNNVGKDAGRGPDARARQRKDLCPI</sequence>
<evidence type="ECO:0000313" key="3">
    <source>
        <dbReference type="Proteomes" id="UP000184267"/>
    </source>
</evidence>
<name>A0A1M2V2L7_TRAPU</name>